<gene>
    <name evidence="4" type="ORF">D0907_14770</name>
</gene>
<keyword evidence="2" id="KW-0472">Membrane</keyword>
<feature type="domain" description="Glycosyl transferase family 1" evidence="3">
    <location>
        <begin position="204"/>
        <end position="368"/>
    </location>
</feature>
<reference evidence="4 5" key="1">
    <citation type="submission" date="2018-08" db="EMBL/GenBank/DDBJ databases">
        <title>Draft genome sequence of Pseudoalteromonas donghaensis HJ51.</title>
        <authorList>
            <person name="Oh J."/>
            <person name="Roh D."/>
        </authorList>
    </citation>
    <scope>NUCLEOTIDE SEQUENCE [LARGE SCALE GENOMIC DNA]</scope>
    <source>
        <strain evidence="4 5">HJ51</strain>
    </source>
</reference>
<dbReference type="InterPro" id="IPR001296">
    <property type="entry name" value="Glyco_trans_1"/>
</dbReference>
<feature type="transmembrane region" description="Helical" evidence="2">
    <location>
        <begin position="60"/>
        <end position="82"/>
    </location>
</feature>
<dbReference type="PANTHER" id="PTHR46401">
    <property type="entry name" value="GLYCOSYLTRANSFERASE WBBK-RELATED"/>
    <property type="match status" value="1"/>
</dbReference>
<dbReference type="GeneID" id="99506739"/>
<dbReference type="Pfam" id="PF00534">
    <property type="entry name" value="Glycos_transf_1"/>
    <property type="match status" value="1"/>
</dbReference>
<dbReference type="EMBL" id="CP032090">
    <property type="protein sequence ID" value="AXV66459.1"/>
    <property type="molecule type" value="Genomic_DNA"/>
</dbReference>
<dbReference type="SUPFAM" id="SSF53756">
    <property type="entry name" value="UDP-Glycosyltransferase/glycogen phosphorylase"/>
    <property type="match status" value="1"/>
</dbReference>
<dbReference type="KEGG" id="pdj:D0907_14770"/>
<dbReference type="Proteomes" id="UP000264605">
    <property type="component" value="Chromosome"/>
</dbReference>
<evidence type="ECO:0000313" key="5">
    <source>
        <dbReference type="Proteomes" id="UP000264605"/>
    </source>
</evidence>
<protein>
    <submittedName>
        <fullName evidence="4">Glycosyltransferase</fullName>
    </submittedName>
</protein>
<keyword evidence="1" id="KW-0808">Transferase</keyword>
<dbReference type="RefSeq" id="WP_118844684.1">
    <property type="nucleotide sequence ID" value="NZ_CP032090.1"/>
</dbReference>
<evidence type="ECO:0000256" key="2">
    <source>
        <dbReference type="SAM" id="Phobius"/>
    </source>
</evidence>
<dbReference type="PANTHER" id="PTHR46401:SF2">
    <property type="entry name" value="GLYCOSYLTRANSFERASE WBBK-RELATED"/>
    <property type="match status" value="1"/>
</dbReference>
<dbReference type="GO" id="GO:0016757">
    <property type="term" value="F:glycosyltransferase activity"/>
    <property type="evidence" value="ECO:0007669"/>
    <property type="project" value="InterPro"/>
</dbReference>
<dbReference type="GO" id="GO:0009103">
    <property type="term" value="P:lipopolysaccharide biosynthetic process"/>
    <property type="evidence" value="ECO:0007669"/>
    <property type="project" value="TreeGrafter"/>
</dbReference>
<keyword evidence="2" id="KW-1133">Transmembrane helix</keyword>
<dbReference type="Gene3D" id="3.40.50.2000">
    <property type="entry name" value="Glycogen Phosphorylase B"/>
    <property type="match status" value="2"/>
</dbReference>
<dbReference type="AlphaFoldDB" id="A0AAD0WDG8"/>
<organism evidence="4 5">
    <name type="scientific">Pseudoalteromonas lipolytica</name>
    <dbReference type="NCBI Taxonomy" id="570156"/>
    <lineage>
        <taxon>Bacteria</taxon>
        <taxon>Pseudomonadati</taxon>
        <taxon>Pseudomonadota</taxon>
        <taxon>Gammaproteobacteria</taxon>
        <taxon>Alteromonadales</taxon>
        <taxon>Pseudoalteromonadaceae</taxon>
        <taxon>Pseudoalteromonas</taxon>
    </lineage>
</organism>
<name>A0AAD0WDG8_9GAMM</name>
<evidence type="ECO:0000256" key="1">
    <source>
        <dbReference type="ARBA" id="ARBA00022679"/>
    </source>
</evidence>
<accession>A0AAD0WDG8</accession>
<sequence>MKVLFVNTQLSTKDANILRSQLFPKSLVLSDIGLSCFYFGVDALAYKRSDYSFLKSFYNFKNYIVFFNLPAGGFLSLFRATFGLRKEFKKYLENDEVDFVYFRNCIDFFILSPVARAKGVKIIYDSRSILFSEVSSKAGISSSFKSFFIKLIEGYSIKKADFLFAVSNSMSSWIEENMSRKPDLVIPCTCNTDIFKPSSEVKYTLRESVGWNQVDTVLVYSGGLSHWQRSEDIINLFSSLCKLDCNYKMLFLTNDINAAEALFNKYEILKSSYLIKKVPHKEIPKWLNVADYSLVLRSKNLLNFVASPIKIAEYLACGIPVIYTSHIGDYSQLIAKSDAGILYDENPEELHLSILRKKSSYNNMSNEARLLSYKFSKEEEFKILSDFFKELNI</sequence>
<evidence type="ECO:0000313" key="4">
    <source>
        <dbReference type="EMBL" id="AXV66459.1"/>
    </source>
</evidence>
<evidence type="ECO:0000259" key="3">
    <source>
        <dbReference type="Pfam" id="PF00534"/>
    </source>
</evidence>
<proteinExistence type="predicted"/>
<keyword evidence="2" id="KW-0812">Transmembrane</keyword>